<accession>A0A926S2U9</accession>
<evidence type="ECO:0000313" key="2">
    <source>
        <dbReference type="EMBL" id="MBD1394538.1"/>
    </source>
</evidence>
<evidence type="ECO:0000256" key="1">
    <source>
        <dbReference type="SAM" id="MobiDB-lite"/>
    </source>
</evidence>
<dbReference type="AlphaFoldDB" id="A0A926S2U9"/>
<dbReference type="Proteomes" id="UP000619078">
    <property type="component" value="Unassembled WGS sequence"/>
</dbReference>
<proteinExistence type="predicted"/>
<evidence type="ECO:0000313" key="3">
    <source>
        <dbReference type="Proteomes" id="UP000619078"/>
    </source>
</evidence>
<protein>
    <recommendedName>
        <fullName evidence="4">Prevent-host-death family protein</fullName>
    </recommendedName>
</protein>
<dbReference type="EMBL" id="JACWMX010000006">
    <property type="protein sequence ID" value="MBD1394538.1"/>
    <property type="molecule type" value="Genomic_DNA"/>
</dbReference>
<feature type="region of interest" description="Disordered" evidence="1">
    <location>
        <begin position="55"/>
        <end position="99"/>
    </location>
</feature>
<sequence length="99" mass="11209">MICNCQTLLNCLILRITQTIMALQYISDDAGNQTAVVIPINQWNEITARHEDIKELTAPKANPATSKKPSDYAGTMSKEEGETFSQYIEQSRNELERNF</sequence>
<evidence type="ECO:0008006" key="4">
    <source>
        <dbReference type="Google" id="ProtNLM"/>
    </source>
</evidence>
<keyword evidence="3" id="KW-1185">Reference proteome</keyword>
<name>A0A926S2U9_9SPHI</name>
<gene>
    <name evidence="2" type="ORF">IDJ76_15615</name>
</gene>
<organism evidence="2 3">
    <name type="scientific">Mucilaginibacter glaciei</name>
    <dbReference type="NCBI Taxonomy" id="2772109"/>
    <lineage>
        <taxon>Bacteria</taxon>
        <taxon>Pseudomonadati</taxon>
        <taxon>Bacteroidota</taxon>
        <taxon>Sphingobacteriia</taxon>
        <taxon>Sphingobacteriales</taxon>
        <taxon>Sphingobacteriaceae</taxon>
        <taxon>Mucilaginibacter</taxon>
    </lineage>
</organism>
<reference evidence="2" key="1">
    <citation type="submission" date="2020-09" db="EMBL/GenBank/DDBJ databases">
        <title>Novel species of Mucilaginibacter isolated from a glacier on the Tibetan Plateau.</title>
        <authorList>
            <person name="Liu Q."/>
            <person name="Xin Y.-H."/>
        </authorList>
    </citation>
    <scope>NUCLEOTIDE SEQUENCE</scope>
    <source>
        <strain evidence="2">ZB1P21</strain>
    </source>
</reference>
<comment type="caution">
    <text evidence="2">The sequence shown here is derived from an EMBL/GenBank/DDBJ whole genome shotgun (WGS) entry which is preliminary data.</text>
</comment>